<accession>A0ACB8TLF8</accession>
<name>A0ACB8TLF8_9AGAM</name>
<reference evidence="1" key="2">
    <citation type="journal article" date="2022" name="New Phytol.">
        <title>Evolutionary transition to the ectomycorrhizal habit in the genomes of a hyperdiverse lineage of mushroom-forming fungi.</title>
        <authorList>
            <person name="Looney B."/>
            <person name="Miyauchi S."/>
            <person name="Morin E."/>
            <person name="Drula E."/>
            <person name="Courty P.E."/>
            <person name="Kohler A."/>
            <person name="Kuo A."/>
            <person name="LaButti K."/>
            <person name="Pangilinan J."/>
            <person name="Lipzen A."/>
            <person name="Riley R."/>
            <person name="Andreopoulos W."/>
            <person name="He G."/>
            <person name="Johnson J."/>
            <person name="Nolan M."/>
            <person name="Tritt A."/>
            <person name="Barry K.W."/>
            <person name="Grigoriev I.V."/>
            <person name="Nagy L.G."/>
            <person name="Hibbett D."/>
            <person name="Henrissat B."/>
            <person name="Matheny P.B."/>
            <person name="Labbe J."/>
            <person name="Martin F.M."/>
        </authorList>
    </citation>
    <scope>NUCLEOTIDE SEQUENCE</scope>
    <source>
        <strain evidence="1">HHB10654</strain>
    </source>
</reference>
<keyword evidence="2" id="KW-1185">Reference proteome</keyword>
<reference evidence="1" key="1">
    <citation type="submission" date="2021-03" db="EMBL/GenBank/DDBJ databases">
        <authorList>
            <consortium name="DOE Joint Genome Institute"/>
            <person name="Ahrendt S."/>
            <person name="Looney B.P."/>
            <person name="Miyauchi S."/>
            <person name="Morin E."/>
            <person name="Drula E."/>
            <person name="Courty P.E."/>
            <person name="Chicoki N."/>
            <person name="Fauchery L."/>
            <person name="Kohler A."/>
            <person name="Kuo A."/>
            <person name="Labutti K."/>
            <person name="Pangilinan J."/>
            <person name="Lipzen A."/>
            <person name="Riley R."/>
            <person name="Andreopoulos W."/>
            <person name="He G."/>
            <person name="Johnson J."/>
            <person name="Barry K.W."/>
            <person name="Grigoriev I.V."/>
            <person name="Nagy L."/>
            <person name="Hibbett D."/>
            <person name="Henrissat B."/>
            <person name="Matheny P.B."/>
            <person name="Labbe J."/>
            <person name="Martin F."/>
        </authorList>
    </citation>
    <scope>NUCLEOTIDE SEQUENCE</scope>
    <source>
        <strain evidence="1">HHB10654</strain>
    </source>
</reference>
<dbReference type="Proteomes" id="UP000814140">
    <property type="component" value="Unassembled WGS sequence"/>
</dbReference>
<organism evidence="1 2">
    <name type="scientific">Artomyces pyxidatus</name>
    <dbReference type="NCBI Taxonomy" id="48021"/>
    <lineage>
        <taxon>Eukaryota</taxon>
        <taxon>Fungi</taxon>
        <taxon>Dikarya</taxon>
        <taxon>Basidiomycota</taxon>
        <taxon>Agaricomycotina</taxon>
        <taxon>Agaricomycetes</taxon>
        <taxon>Russulales</taxon>
        <taxon>Auriscalpiaceae</taxon>
        <taxon>Artomyces</taxon>
    </lineage>
</organism>
<proteinExistence type="predicted"/>
<comment type="caution">
    <text evidence="1">The sequence shown here is derived from an EMBL/GenBank/DDBJ whole genome shotgun (WGS) entry which is preliminary data.</text>
</comment>
<evidence type="ECO:0000313" key="2">
    <source>
        <dbReference type="Proteomes" id="UP000814140"/>
    </source>
</evidence>
<dbReference type="EMBL" id="MU277187">
    <property type="protein sequence ID" value="KAI0069292.1"/>
    <property type="molecule type" value="Genomic_DNA"/>
</dbReference>
<sequence length="607" mass="68692">MENNTFNNDSQTPKETLGSFLRPSPPIARLPVEIIRELMIRSSRIPEFPEVNPLYRPRAGETAMFVSQVCARWRAIALDARELWSIIPVLTLRSHWTELALQRSLPVPITISIDLDDLHIADHWQKPQWYRQCISTVLPHLWRARTLSLSGLQDESYDTDDDDDDPEDVWYWRERLSDDIMDALTTTTPQFLQCLTICATEESGRELPDDIFFGQRTPKLCKLVLDNVYWQYPFSSPILHPSITYLEIRGGGSANIAEEQMPMLEVLRWLPGLQILVISRSTYIEPGRDSDPPVTLPHLRQIQISDELEDLVHFWRHLILPPSVEIYFAVPLTSSVYLAEQSARMVTELGQIYRDQVSKCLASGASYTTLDVTQCPIGPLDVAYLNDVNFILSHSDEPAADNVIATLPHRMAFTVCDWDIGFDKTLPTRALTSTIHIKAVLDVMPALDQILEVNVDSGKSGFDRAVEWLEVAGTLENVERINVKSGAARGLVIALRQTAEESSPIFPNLKVLTIERLVFFDGVSELSEFASLSNSFFPPNASRRLPSITVKPIFVMLLEALQARVASDRPLRLRVHRCSLTTDMVDSFRNCLGADSLEWDGKLDARR</sequence>
<protein>
    <submittedName>
        <fullName evidence="1">Uncharacterized protein</fullName>
    </submittedName>
</protein>
<evidence type="ECO:0000313" key="1">
    <source>
        <dbReference type="EMBL" id="KAI0069292.1"/>
    </source>
</evidence>
<gene>
    <name evidence="1" type="ORF">BV25DRAFT_1818284</name>
</gene>